<reference evidence="2" key="1">
    <citation type="journal article" date="2005" name="BMC Biol.">
        <title>The sequence of rice chromosomes 11 and 12, rich in disease resistance genes and recent gene duplications.</title>
        <authorList>
            <consortium name="The rice chromosomes 11 and 12 sequencing consortia"/>
        </authorList>
    </citation>
    <scope>NUCLEOTIDE SEQUENCE [LARGE SCALE GENOMIC DNA]</scope>
</reference>
<gene>
    <name evidence="2" type="ordered locus">LOC_Os12g20100</name>
</gene>
<protein>
    <submittedName>
        <fullName evidence="2">Uncharacterized protein</fullName>
    </submittedName>
</protein>
<dbReference type="AlphaFoldDB" id="Q2QTC7"/>
<evidence type="ECO:0000256" key="1">
    <source>
        <dbReference type="SAM" id="MobiDB-lite"/>
    </source>
</evidence>
<feature type="region of interest" description="Disordered" evidence="1">
    <location>
        <begin position="1"/>
        <end position="22"/>
    </location>
</feature>
<organism evidence="2">
    <name type="scientific">Oryza sativa subsp. japonica</name>
    <name type="common">Rice</name>
    <dbReference type="NCBI Taxonomy" id="39947"/>
    <lineage>
        <taxon>Eukaryota</taxon>
        <taxon>Viridiplantae</taxon>
        <taxon>Streptophyta</taxon>
        <taxon>Embryophyta</taxon>
        <taxon>Tracheophyta</taxon>
        <taxon>Spermatophyta</taxon>
        <taxon>Magnoliopsida</taxon>
        <taxon>Liliopsida</taxon>
        <taxon>Poales</taxon>
        <taxon>Poaceae</taxon>
        <taxon>BOP clade</taxon>
        <taxon>Oryzoideae</taxon>
        <taxon>Oryzeae</taxon>
        <taxon>Oryzinae</taxon>
        <taxon>Oryza</taxon>
        <taxon>Oryza sativa</taxon>
    </lineage>
</organism>
<reference evidence="2" key="2">
    <citation type="submission" date="2005-04" db="EMBL/GenBank/DDBJ databases">
        <authorList>
            <person name="Buell C.R."/>
            <person name="Wing R.A."/>
            <person name="McCombie W.A."/>
            <person name="Ouyang S."/>
        </authorList>
    </citation>
    <scope>NUCLEOTIDE SEQUENCE</scope>
</reference>
<accession>Q2QTC7</accession>
<name>Q2QTC7_ORYSJ</name>
<reference evidence="2" key="3">
    <citation type="submission" date="2006-01" db="EMBL/GenBank/DDBJ databases">
        <authorList>
            <person name="Buell R."/>
        </authorList>
    </citation>
    <scope>NUCLEOTIDE SEQUENCE</scope>
</reference>
<evidence type="ECO:0000313" key="2">
    <source>
        <dbReference type="EMBL" id="ABA97811.1"/>
    </source>
</evidence>
<proteinExistence type="predicted"/>
<dbReference type="EMBL" id="DP000011">
    <property type="protein sequence ID" value="ABA97811.1"/>
    <property type="molecule type" value="Genomic_DNA"/>
</dbReference>
<sequence length="156" mass="17869">MAREAPQEASSSSPPVQKYGDCWDPTVHAPGWTQFLQHDAGGSSWQSASDSRWYEPQELHWGYSRSFSSSGLPPSSWMHCSISSRGDLGKFIRGMDTLELQAGNMQHMLEDHVVQSREWQQTVDAQLANFNTMIQQQQVDWQAFHRYQGFDPRHEP</sequence>